<keyword evidence="2" id="KW-1185">Reference proteome</keyword>
<dbReference type="AlphaFoldDB" id="A0A8H7U7H3"/>
<evidence type="ECO:0000313" key="1">
    <source>
        <dbReference type="EMBL" id="KAG2171485.1"/>
    </source>
</evidence>
<accession>A0A8H7U7H3</accession>
<organism evidence="1 2">
    <name type="scientific">Mortierella isabellina</name>
    <name type="common">Filamentous fungus</name>
    <name type="synonym">Umbelopsis isabellina</name>
    <dbReference type="NCBI Taxonomy" id="91625"/>
    <lineage>
        <taxon>Eukaryota</taxon>
        <taxon>Fungi</taxon>
        <taxon>Fungi incertae sedis</taxon>
        <taxon>Mucoromycota</taxon>
        <taxon>Mucoromycotina</taxon>
        <taxon>Umbelopsidomycetes</taxon>
        <taxon>Umbelopsidales</taxon>
        <taxon>Umbelopsidaceae</taxon>
        <taxon>Umbelopsis</taxon>
    </lineage>
</organism>
<gene>
    <name evidence="1" type="ORF">INT43_009146</name>
</gene>
<proteinExistence type="predicted"/>
<name>A0A8H7U7H3_MORIS</name>
<protein>
    <submittedName>
        <fullName evidence="1">Uncharacterized protein</fullName>
    </submittedName>
</protein>
<evidence type="ECO:0000313" key="2">
    <source>
        <dbReference type="Proteomes" id="UP000654370"/>
    </source>
</evidence>
<reference evidence="1" key="1">
    <citation type="submission" date="2020-12" db="EMBL/GenBank/DDBJ databases">
        <title>Metabolic potential, ecology and presence of endohyphal bacteria is reflected in genomic diversity of Mucoromycotina.</title>
        <authorList>
            <person name="Muszewska A."/>
            <person name="Okrasinska A."/>
            <person name="Steczkiewicz K."/>
            <person name="Drgas O."/>
            <person name="Orlowska M."/>
            <person name="Perlinska-Lenart U."/>
            <person name="Aleksandrzak-Piekarczyk T."/>
            <person name="Szatraj K."/>
            <person name="Zielenkiewicz U."/>
            <person name="Pilsyk S."/>
            <person name="Malc E."/>
            <person name="Mieczkowski P."/>
            <person name="Kruszewska J.S."/>
            <person name="Biernat P."/>
            <person name="Pawlowska J."/>
        </authorList>
    </citation>
    <scope>NUCLEOTIDE SEQUENCE</scope>
    <source>
        <strain evidence="1">WA0000067209</strain>
    </source>
</reference>
<dbReference type="EMBL" id="JAEPQZ010000021">
    <property type="protein sequence ID" value="KAG2171485.1"/>
    <property type="molecule type" value="Genomic_DNA"/>
</dbReference>
<comment type="caution">
    <text evidence="1">The sequence shown here is derived from an EMBL/GenBank/DDBJ whole genome shotgun (WGS) entry which is preliminary data.</text>
</comment>
<dbReference type="Proteomes" id="UP000654370">
    <property type="component" value="Unassembled WGS sequence"/>
</dbReference>
<sequence>MVFLYHDAYGQSDRRCRGRLPLLYAGRVVLGPSLVPERRLQVGGLLSRAAGLCLVCSPCDGFLALQNRTLAIFRDPGSLDACQLLLCFSSQILRVGAHWNFDQFSKL</sequence>